<gene>
    <name evidence="1" type="ordered locus">DP2884</name>
</gene>
<dbReference type="EMBL" id="CR522870">
    <property type="protein sequence ID" value="CAG37613.1"/>
    <property type="molecule type" value="Genomic_DNA"/>
</dbReference>
<dbReference type="RefSeq" id="WP_011190125.1">
    <property type="nucleotide sequence ID" value="NC_006138.1"/>
</dbReference>
<reference evidence="2" key="1">
    <citation type="journal article" date="2004" name="Environ. Microbiol.">
        <title>The genome of Desulfotalea psychrophila, a sulfate-reducing bacterium from permanently cold Arctic sediments.</title>
        <authorList>
            <person name="Rabus R."/>
            <person name="Ruepp A."/>
            <person name="Frickey T."/>
            <person name="Rattei T."/>
            <person name="Fartmann B."/>
            <person name="Stark M."/>
            <person name="Bauer M."/>
            <person name="Zibat A."/>
            <person name="Lombardot T."/>
            <person name="Becker I."/>
            <person name="Amann J."/>
            <person name="Gellner K."/>
            <person name="Teeling H."/>
            <person name="Leuschner W.D."/>
            <person name="Gloeckner F.-O."/>
            <person name="Lupas A.N."/>
            <person name="Amann R."/>
            <person name="Klenk H.-P."/>
        </authorList>
    </citation>
    <scope>NUCLEOTIDE SEQUENCE [LARGE SCALE GENOMIC DNA]</scope>
    <source>
        <strain evidence="2">DSM 12343 / LSv54</strain>
    </source>
</reference>
<dbReference type="eggNOG" id="COG2921">
    <property type="taxonomic scope" value="Bacteria"/>
</dbReference>
<dbReference type="InterPro" id="IPR007454">
    <property type="entry name" value="UPF0250_YbeD-like"/>
</dbReference>
<dbReference type="HOGENOM" id="CLU_161438_3_0_7"/>
<dbReference type="AlphaFoldDB" id="Q6AJ67"/>
<dbReference type="Gene3D" id="3.30.70.260">
    <property type="match status" value="1"/>
</dbReference>
<protein>
    <submittedName>
        <fullName evidence="1">Uncharacterized protein</fullName>
    </submittedName>
</protein>
<dbReference type="Pfam" id="PF04359">
    <property type="entry name" value="DUF493"/>
    <property type="match status" value="1"/>
</dbReference>
<proteinExistence type="predicted"/>
<dbReference type="SUPFAM" id="SSF117991">
    <property type="entry name" value="YbeD/HP0495-like"/>
    <property type="match status" value="1"/>
</dbReference>
<dbReference type="KEGG" id="dps:DP2884"/>
<keyword evidence="2" id="KW-1185">Reference proteome</keyword>
<evidence type="ECO:0000313" key="2">
    <source>
        <dbReference type="Proteomes" id="UP000000602"/>
    </source>
</evidence>
<dbReference type="InterPro" id="IPR027471">
    <property type="entry name" value="YbeD-like_sf"/>
</dbReference>
<name>Q6AJ67_DESPS</name>
<dbReference type="OrthoDB" id="281538at2"/>
<dbReference type="Proteomes" id="UP000000602">
    <property type="component" value="Chromosome"/>
</dbReference>
<accession>Q6AJ67</accession>
<organism evidence="1 2">
    <name type="scientific">Desulfotalea psychrophila (strain LSv54 / DSM 12343)</name>
    <dbReference type="NCBI Taxonomy" id="177439"/>
    <lineage>
        <taxon>Bacteria</taxon>
        <taxon>Pseudomonadati</taxon>
        <taxon>Thermodesulfobacteriota</taxon>
        <taxon>Desulfobulbia</taxon>
        <taxon>Desulfobulbales</taxon>
        <taxon>Desulfocapsaceae</taxon>
        <taxon>Desulfotalea</taxon>
    </lineage>
</organism>
<dbReference type="STRING" id="177439.DP2884"/>
<evidence type="ECO:0000313" key="1">
    <source>
        <dbReference type="EMBL" id="CAG37613.1"/>
    </source>
</evidence>
<sequence>MLIQNTDELKKKHPEIEYPCRWQYKVIGEDATLVKDAIVSICTDTSLEVTYSHTSSGGKYHSFNASIKVESEAMRLSTFESLKAHPSLKMVL</sequence>